<dbReference type="GO" id="GO:0035673">
    <property type="term" value="F:oligopeptide transmembrane transporter activity"/>
    <property type="evidence" value="ECO:0007669"/>
    <property type="project" value="InterPro"/>
</dbReference>
<evidence type="ECO:0000256" key="3">
    <source>
        <dbReference type="ARBA" id="ARBA00022448"/>
    </source>
</evidence>
<feature type="transmembrane region" description="Helical" evidence="9">
    <location>
        <begin position="185"/>
        <end position="206"/>
    </location>
</feature>
<proteinExistence type="inferred from homology"/>
<dbReference type="InterPro" id="IPR004648">
    <property type="entry name" value="Oligpept_transpt"/>
</dbReference>
<organism evidence="10 11">
    <name type="scientific">Acaromyces ingoldii</name>
    <dbReference type="NCBI Taxonomy" id="215250"/>
    <lineage>
        <taxon>Eukaryota</taxon>
        <taxon>Fungi</taxon>
        <taxon>Dikarya</taxon>
        <taxon>Basidiomycota</taxon>
        <taxon>Ustilaginomycotina</taxon>
        <taxon>Exobasidiomycetes</taxon>
        <taxon>Exobasidiales</taxon>
        <taxon>Cryptobasidiaceae</taxon>
        <taxon>Acaromyces</taxon>
    </lineage>
</organism>
<evidence type="ECO:0000256" key="7">
    <source>
        <dbReference type="ARBA" id="ARBA00022989"/>
    </source>
</evidence>
<dbReference type="Proteomes" id="UP000245768">
    <property type="component" value="Unassembled WGS sequence"/>
</dbReference>
<keyword evidence="7 9" id="KW-1133">Transmembrane helix</keyword>
<keyword evidence="3" id="KW-0813">Transport</keyword>
<gene>
    <name evidence="10" type="ORF">FA10DRAFT_285125</name>
</gene>
<sequence length="329" mass="35757">MQRYQSVPILWYLFTLSIAFTSGTVLCVRGNTTLKFTSYLVGVILGGFLSPVVGVLKARTGGTCYIGPIAKMVFGAILQPGHPLATAYFSATCTAVMSQCLVLASHFKMGAYLRVPPRVVFTAILFGIAISAAIELPIMFAIVSRQRETLLSDTGTLMWSGIQFQLVNQEAFSWSLTRKTYGPDGYFFVPMGFLIGIGLSAAWFLLTKVVPRIGSFDLTKDFHMSILIFETGYPISHHTNGLFTRVLVGAFSCLYLKLRHARFYHRQLPVIGAALDGGVAFMVLLVSLAFGGMLSRNAVKFPTWPGNPSKKSGVFPDHCPITGSAGGPE</sequence>
<accession>A0A316YRQ5</accession>
<feature type="transmembrane region" description="Helical" evidence="9">
    <location>
        <begin position="87"/>
        <end position="107"/>
    </location>
</feature>
<comment type="similarity">
    <text evidence="2">Belongs to the oligopeptide OPT transporter family.</text>
</comment>
<evidence type="ECO:0000256" key="1">
    <source>
        <dbReference type="ARBA" id="ARBA00004141"/>
    </source>
</evidence>
<dbReference type="AlphaFoldDB" id="A0A316YRQ5"/>
<evidence type="ECO:0000256" key="2">
    <source>
        <dbReference type="ARBA" id="ARBA00008807"/>
    </source>
</evidence>
<evidence type="ECO:0000256" key="9">
    <source>
        <dbReference type="SAM" id="Phobius"/>
    </source>
</evidence>
<feature type="transmembrane region" description="Helical" evidence="9">
    <location>
        <begin position="242"/>
        <end position="258"/>
    </location>
</feature>
<evidence type="ECO:0008006" key="12">
    <source>
        <dbReference type="Google" id="ProtNLM"/>
    </source>
</evidence>
<keyword evidence="8 9" id="KW-0472">Membrane</keyword>
<evidence type="ECO:0000256" key="8">
    <source>
        <dbReference type="ARBA" id="ARBA00023136"/>
    </source>
</evidence>
<name>A0A316YRQ5_9BASI</name>
<dbReference type="GeneID" id="37045882"/>
<evidence type="ECO:0000313" key="11">
    <source>
        <dbReference type="Proteomes" id="UP000245768"/>
    </source>
</evidence>
<keyword evidence="11" id="KW-1185">Reference proteome</keyword>
<comment type="subcellular location">
    <subcellularLocation>
        <location evidence="1">Membrane</location>
        <topology evidence="1">Multi-pass membrane protein</topology>
    </subcellularLocation>
</comment>
<keyword evidence="5" id="KW-0571">Peptide transport</keyword>
<keyword evidence="6" id="KW-0653">Protein transport</keyword>
<dbReference type="OrthoDB" id="9986677at2759"/>
<feature type="transmembrane region" description="Helical" evidence="9">
    <location>
        <begin position="37"/>
        <end position="56"/>
    </location>
</feature>
<dbReference type="GO" id="GO:0016020">
    <property type="term" value="C:membrane"/>
    <property type="evidence" value="ECO:0007669"/>
    <property type="project" value="UniProtKB-SubCell"/>
</dbReference>
<dbReference type="PANTHER" id="PTHR22601">
    <property type="entry name" value="ISP4 LIKE PROTEIN"/>
    <property type="match status" value="1"/>
</dbReference>
<dbReference type="EMBL" id="KZ819635">
    <property type="protein sequence ID" value="PWN92240.1"/>
    <property type="molecule type" value="Genomic_DNA"/>
</dbReference>
<keyword evidence="4 9" id="KW-0812">Transmembrane</keyword>
<evidence type="ECO:0000256" key="4">
    <source>
        <dbReference type="ARBA" id="ARBA00022692"/>
    </source>
</evidence>
<evidence type="ECO:0000256" key="6">
    <source>
        <dbReference type="ARBA" id="ARBA00022927"/>
    </source>
</evidence>
<dbReference type="RefSeq" id="XP_025379438.1">
    <property type="nucleotide sequence ID" value="XM_025523966.1"/>
</dbReference>
<dbReference type="Pfam" id="PF03169">
    <property type="entry name" value="OPT"/>
    <property type="match status" value="1"/>
</dbReference>
<dbReference type="InterPro" id="IPR004813">
    <property type="entry name" value="OPT"/>
</dbReference>
<reference evidence="10 11" key="1">
    <citation type="journal article" date="2018" name="Mol. Biol. Evol.">
        <title>Broad Genomic Sampling Reveals a Smut Pathogenic Ancestry of the Fungal Clade Ustilaginomycotina.</title>
        <authorList>
            <person name="Kijpornyongpan T."/>
            <person name="Mondo S.J."/>
            <person name="Barry K."/>
            <person name="Sandor L."/>
            <person name="Lee J."/>
            <person name="Lipzen A."/>
            <person name="Pangilinan J."/>
            <person name="LaButti K."/>
            <person name="Hainaut M."/>
            <person name="Henrissat B."/>
            <person name="Grigoriev I.V."/>
            <person name="Spatafora J.W."/>
            <person name="Aime M.C."/>
        </authorList>
    </citation>
    <scope>NUCLEOTIDE SEQUENCE [LARGE SCALE GENOMIC DNA]</scope>
    <source>
        <strain evidence="10 11">MCA 4198</strain>
    </source>
</reference>
<protein>
    <recommendedName>
        <fullName evidence="12">OPT superfamily oligopeptide transporter</fullName>
    </recommendedName>
</protein>
<evidence type="ECO:0000313" key="10">
    <source>
        <dbReference type="EMBL" id="PWN92240.1"/>
    </source>
</evidence>
<feature type="transmembrane region" description="Helical" evidence="9">
    <location>
        <begin position="270"/>
        <end position="294"/>
    </location>
</feature>
<feature type="transmembrane region" description="Helical" evidence="9">
    <location>
        <begin position="119"/>
        <end position="143"/>
    </location>
</feature>
<dbReference type="GO" id="GO:0015031">
    <property type="term" value="P:protein transport"/>
    <property type="evidence" value="ECO:0007669"/>
    <property type="project" value="UniProtKB-KW"/>
</dbReference>
<evidence type="ECO:0000256" key="5">
    <source>
        <dbReference type="ARBA" id="ARBA00022856"/>
    </source>
</evidence>
<dbReference type="InParanoid" id="A0A316YRQ5"/>